<accession>A0ABW3RS33</accession>
<dbReference type="InterPro" id="IPR052927">
    <property type="entry name" value="DCC_oxidoreductase"/>
</dbReference>
<evidence type="ECO:0000313" key="2">
    <source>
        <dbReference type="Proteomes" id="UP001597262"/>
    </source>
</evidence>
<reference evidence="2" key="1">
    <citation type="journal article" date="2019" name="Int. J. Syst. Evol. Microbiol.">
        <title>The Global Catalogue of Microorganisms (GCM) 10K type strain sequencing project: providing services to taxonomists for standard genome sequencing and annotation.</title>
        <authorList>
            <consortium name="The Broad Institute Genomics Platform"/>
            <consortium name="The Broad Institute Genome Sequencing Center for Infectious Disease"/>
            <person name="Wu L."/>
            <person name="Ma J."/>
        </authorList>
    </citation>
    <scope>NUCLEOTIDE SEQUENCE [LARGE SCALE GENOMIC DNA]</scope>
    <source>
        <strain evidence="2">CCUG 59189</strain>
    </source>
</reference>
<dbReference type="PANTHER" id="PTHR33639:SF2">
    <property type="entry name" value="DUF393 DOMAIN-CONTAINING PROTEIN"/>
    <property type="match status" value="1"/>
</dbReference>
<dbReference type="Proteomes" id="UP001597262">
    <property type="component" value="Unassembled WGS sequence"/>
</dbReference>
<dbReference type="RefSeq" id="WP_379316292.1">
    <property type="nucleotide sequence ID" value="NZ_JBHTLM010000001.1"/>
</dbReference>
<dbReference type="EMBL" id="JBHTLM010000001">
    <property type="protein sequence ID" value="MFD1175209.1"/>
    <property type="molecule type" value="Genomic_DNA"/>
</dbReference>
<evidence type="ECO:0000313" key="1">
    <source>
        <dbReference type="EMBL" id="MFD1175209.1"/>
    </source>
</evidence>
<gene>
    <name evidence="1" type="ORF">ACFQ3W_02660</name>
</gene>
<sequence length="134" mass="15864">MKQKHNDQYPIVLFDGVCHLCQGAIKFIIKRDDRGRFRFAALQSEAGRQQLQGKTLVEDTIVLVENDRCYTRSTAALRIVRKLRFPWPLLYFFIIIPPVVRDGVYRFIAAHRYRWFGKDETCLVPTKEIMNRFL</sequence>
<comment type="caution">
    <text evidence="1">The sequence shown here is derived from an EMBL/GenBank/DDBJ whole genome shotgun (WGS) entry which is preliminary data.</text>
</comment>
<keyword evidence="2" id="KW-1185">Reference proteome</keyword>
<dbReference type="PANTHER" id="PTHR33639">
    <property type="entry name" value="THIOL-DISULFIDE OXIDOREDUCTASE DCC"/>
    <property type="match status" value="1"/>
</dbReference>
<dbReference type="Pfam" id="PF04134">
    <property type="entry name" value="DCC1-like"/>
    <property type="match status" value="1"/>
</dbReference>
<organism evidence="1 2">
    <name type="scientific">Paenibacillus puldeungensis</name>
    <dbReference type="NCBI Taxonomy" id="696536"/>
    <lineage>
        <taxon>Bacteria</taxon>
        <taxon>Bacillati</taxon>
        <taxon>Bacillota</taxon>
        <taxon>Bacilli</taxon>
        <taxon>Bacillales</taxon>
        <taxon>Paenibacillaceae</taxon>
        <taxon>Paenibacillus</taxon>
    </lineage>
</organism>
<name>A0ABW3RS33_9BACL</name>
<proteinExistence type="predicted"/>
<dbReference type="InterPro" id="IPR007263">
    <property type="entry name" value="DCC1-like"/>
</dbReference>
<protein>
    <submittedName>
        <fullName evidence="1">Thiol-disulfide oxidoreductase DCC family protein</fullName>
    </submittedName>
</protein>